<evidence type="ECO:0000313" key="1">
    <source>
        <dbReference type="EMBL" id="MBX0322351.1"/>
    </source>
</evidence>
<dbReference type="EMBL" id="RKLR01000002">
    <property type="protein sequence ID" value="MBX0322351.1"/>
    <property type="molecule type" value="Genomic_DNA"/>
</dbReference>
<proteinExistence type="predicted"/>
<comment type="caution">
    <text evidence="1">The sequence shown here is derived from an EMBL/GenBank/DDBJ whole genome shotgun (WGS) entry which is preliminary data.</text>
</comment>
<reference evidence="1 2" key="1">
    <citation type="submission" date="2021-06" db="EMBL/GenBank/DDBJ databases">
        <title>Halomicroarcula sp. a new haloarchaeum isolated from saline soil.</title>
        <authorList>
            <person name="Duran-Viseras A."/>
            <person name="Sanchez-Porro C."/>
            <person name="Ventosa A."/>
        </authorList>
    </citation>
    <scope>NUCLEOTIDE SEQUENCE [LARGE SCALE GENOMIC DNA]</scope>
    <source>
        <strain evidence="1 2">F13</strain>
    </source>
</reference>
<gene>
    <name evidence="1" type="ORF">EGH21_04820</name>
</gene>
<name>A0AAW4PNM4_9EURY</name>
<accession>A0AAW4PNM4</accession>
<dbReference type="Proteomes" id="UP001430377">
    <property type="component" value="Unassembled WGS sequence"/>
</dbReference>
<keyword evidence="2" id="KW-1185">Reference proteome</keyword>
<dbReference type="AlphaFoldDB" id="A0AAW4PNM4"/>
<dbReference type="RefSeq" id="WP_220617355.1">
    <property type="nucleotide sequence ID" value="NZ_RKLR01000002.1"/>
</dbReference>
<sequence length="49" mass="5698">MAECTNCKEESTHVWKHRRPTETTTHRTVEWLCARCHPGMSDTLRNEGA</sequence>
<organism evidence="1 2">
    <name type="scientific">Haloarcula rubra</name>
    <dbReference type="NCBI Taxonomy" id="2487747"/>
    <lineage>
        <taxon>Archaea</taxon>
        <taxon>Methanobacteriati</taxon>
        <taxon>Methanobacteriota</taxon>
        <taxon>Stenosarchaea group</taxon>
        <taxon>Halobacteria</taxon>
        <taxon>Halobacteriales</taxon>
        <taxon>Haloarculaceae</taxon>
        <taxon>Haloarcula</taxon>
    </lineage>
</organism>
<evidence type="ECO:0000313" key="2">
    <source>
        <dbReference type="Proteomes" id="UP001430377"/>
    </source>
</evidence>
<protein>
    <recommendedName>
        <fullName evidence="3">HNH endonuclease</fullName>
    </recommendedName>
</protein>
<evidence type="ECO:0008006" key="3">
    <source>
        <dbReference type="Google" id="ProtNLM"/>
    </source>
</evidence>